<dbReference type="InterPro" id="IPR011989">
    <property type="entry name" value="ARM-like"/>
</dbReference>
<feature type="domain" description="Proteasome activator Blm10 middle HEAT repeats region" evidence="11">
    <location>
        <begin position="369"/>
        <end position="847"/>
    </location>
</feature>
<dbReference type="Pfam" id="PF16507">
    <property type="entry name" value="HEAT_PSME4_mid"/>
    <property type="match status" value="1"/>
</dbReference>
<evidence type="ECO:0000256" key="8">
    <source>
        <dbReference type="ARBA" id="ARBA00023242"/>
    </source>
</evidence>
<dbReference type="HOGENOM" id="CLU_000772_3_0_1"/>
<dbReference type="STRING" id="31234.E3LNM1"/>
<dbReference type="InterPro" id="IPR055455">
    <property type="entry name" value="HEAT_PSME4"/>
</dbReference>
<dbReference type="InterPro" id="IPR016024">
    <property type="entry name" value="ARM-type_fold"/>
</dbReference>
<protein>
    <recommendedName>
        <fullName evidence="15">Proteasome activator complex subunit 4 C-terminal domain-containing protein</fullName>
    </recommendedName>
</protein>
<comment type="similarity">
    <text evidence="3">Belongs to the BLM10 family.</text>
</comment>
<dbReference type="OMA" id="GCQHNEK"/>
<evidence type="ECO:0000256" key="3">
    <source>
        <dbReference type="ARBA" id="ARBA00005739"/>
    </source>
</evidence>
<dbReference type="InParanoid" id="E3LNM1"/>
<name>E3LNM1_CAERE</name>
<evidence type="ECO:0000256" key="5">
    <source>
        <dbReference type="ARBA" id="ARBA00022737"/>
    </source>
</evidence>
<evidence type="ECO:0000256" key="2">
    <source>
        <dbReference type="ARBA" id="ARBA00004496"/>
    </source>
</evidence>
<evidence type="ECO:0000256" key="1">
    <source>
        <dbReference type="ARBA" id="ARBA00004324"/>
    </source>
</evidence>
<organism evidence="14">
    <name type="scientific">Caenorhabditis remanei</name>
    <name type="common">Caenorhabditis vulgaris</name>
    <dbReference type="NCBI Taxonomy" id="31234"/>
    <lineage>
        <taxon>Eukaryota</taxon>
        <taxon>Metazoa</taxon>
        <taxon>Ecdysozoa</taxon>
        <taxon>Nematoda</taxon>
        <taxon>Chromadorea</taxon>
        <taxon>Rhabditida</taxon>
        <taxon>Rhabditina</taxon>
        <taxon>Rhabditomorpha</taxon>
        <taxon>Rhabditoidea</taxon>
        <taxon>Rhabditidae</taxon>
        <taxon>Peloderinae</taxon>
        <taxon>Caenorhabditis</taxon>
    </lineage>
</organism>
<dbReference type="eggNOG" id="KOG1851">
    <property type="taxonomic scope" value="Eukaryota"/>
</dbReference>
<dbReference type="GO" id="GO:0016504">
    <property type="term" value="F:peptidase activator activity"/>
    <property type="evidence" value="ECO:0007669"/>
    <property type="project" value="InterPro"/>
</dbReference>
<dbReference type="InterPro" id="IPR021843">
    <property type="entry name" value="PSME4_C"/>
</dbReference>
<dbReference type="FunCoup" id="E3LNM1">
    <property type="interactions" value="2792"/>
</dbReference>
<dbReference type="GO" id="GO:0005829">
    <property type="term" value="C:cytosol"/>
    <property type="evidence" value="ECO:0007669"/>
    <property type="project" value="TreeGrafter"/>
</dbReference>
<evidence type="ECO:0000259" key="11">
    <source>
        <dbReference type="Pfam" id="PF16507"/>
    </source>
</evidence>
<keyword evidence="7" id="KW-0234">DNA repair</keyword>
<dbReference type="GO" id="GO:0070628">
    <property type="term" value="F:proteasome binding"/>
    <property type="evidence" value="ECO:0007669"/>
    <property type="project" value="InterPro"/>
</dbReference>
<evidence type="ECO:0000256" key="9">
    <source>
        <dbReference type="SAM" id="MobiDB-lite"/>
    </source>
</evidence>
<dbReference type="GO" id="GO:0016607">
    <property type="term" value="C:nuclear speck"/>
    <property type="evidence" value="ECO:0007669"/>
    <property type="project" value="UniProtKB-SubCell"/>
</dbReference>
<feature type="compositionally biased region" description="Acidic residues" evidence="9">
    <location>
        <begin position="32"/>
        <end position="49"/>
    </location>
</feature>
<dbReference type="InterPro" id="IPR032430">
    <property type="entry name" value="Blm10_mid"/>
</dbReference>
<evidence type="ECO:0000313" key="14">
    <source>
        <dbReference type="Proteomes" id="UP000008281"/>
    </source>
</evidence>
<dbReference type="EMBL" id="DS268412">
    <property type="protein sequence ID" value="EFP05795.1"/>
    <property type="molecule type" value="Genomic_DNA"/>
</dbReference>
<evidence type="ECO:0008006" key="15">
    <source>
        <dbReference type="Google" id="ProtNLM"/>
    </source>
</evidence>
<evidence type="ECO:0000313" key="13">
    <source>
        <dbReference type="EMBL" id="EFP05795.1"/>
    </source>
</evidence>
<dbReference type="GO" id="GO:0010499">
    <property type="term" value="P:proteasomal ubiquitin-independent protein catabolic process"/>
    <property type="evidence" value="ECO:0007669"/>
    <property type="project" value="TreeGrafter"/>
</dbReference>
<dbReference type="GO" id="GO:0006281">
    <property type="term" value="P:DNA repair"/>
    <property type="evidence" value="ECO:0007669"/>
    <property type="project" value="UniProtKB-KW"/>
</dbReference>
<feature type="domain" description="Proteasome activator complex subunit 4-like HEAT repeat-like" evidence="12">
    <location>
        <begin position="1251"/>
        <end position="1539"/>
    </location>
</feature>
<dbReference type="Proteomes" id="UP000008281">
    <property type="component" value="Unassembled WGS sequence"/>
</dbReference>
<dbReference type="Pfam" id="PF11919">
    <property type="entry name" value="PSME4_C"/>
    <property type="match status" value="1"/>
</dbReference>
<keyword evidence="6" id="KW-0227">DNA damage</keyword>
<sequence length="1926" mass="221647">MVSRKRREYRTRTTLLESDSEDDVSSSGSATEAEDLEEDIDMEDLDTTELENVHSDEDCLETEDADKKREKHFCKEIWQLKKLPYSAELEEQANRHFQMIKKGLAESILLNDAATGFCHWTMELDKYIDFYGRRFSKEEHIQLIRIFLPLVKKGAIFRNVKIAMRTLYTLLCKKDFLTREDLVIEWRPLMELYVEVTFKNLEEDGLFLMPDGFRSDLHTLIFYARPYFSDESVQELLDEVRPFMCIWDESCLRYWKLMDLFLCTSLPVEKQLTHGSAIWLDEAWYWYEQITNNSLFETQAIKMFARLSVECPGHIDWTDKLDLIFSRLLRALRLGHVTGLCQIFNQEYGSIWLVFMIGTKSHEKLMSHLRDLFNQVESFLHPSNNGLHTQHIMVLLSKLLSNTLLRLKRERSEKSQSRTRTLTKIPDEMRLTQAHLDELVNMLLPSLKLIAFTKTCKELVSPAFRSACLLCPKIILPVVLEMVYPALETLVEPHRLLQTLGTLLGVLIPLVKDEPDENGKTYRSHVITILNSLLPGLDCNDISKCMVTYQIIGVIVNMIPIVDCSEAVHVRCDLSEDEKDLCSATASFDSLISMLMDRMFDMLIAVGQTASTTSTHGSISAKTGNNIEDQIFHRGTLSVFKGICRNSSTELFNIAVNKLYNVACEHVFDSRIANDVIGDMIQVACKFHPDIAFQKFFKLVISKLQGCITPEFYTDEKVEFGTLWWISIASRMIKVHPKLLLDNWHMVETLMDLVMPIKKCTTATEKALNVLDNLLDQLTSIQINSLVERRKMYDLPTDQFLAIRHWAAPVEKKNWNPEWIIPTQESIDRSTQLLRKWLIPTIDALNAPTGIPKKEMLHRLYLIRSALLGSCFSLPLLEGKIIPLADSHIITPEDEMMTIVKPKGTPEISIDGKNVRKIILDCTIGLINWLLEHNPDDVKSLQEAVSILRSLPLNRGYTKELYNTSSTSYRVTKTMLCDKLAGNRSNIEMIVEEYVMLLHRKRVAHTQGWHYNEHHKLLQDTLLKVATSTYSEVSYSNYKLFEISVYFQNRAKAQAILLGKLREHPYSYKRIVNDILAFLEPGNDVTHEQLKGALYLLIDGKKQSLMLRMEFEQQSKMWPALVKVQHSEKPSIIALLETAQNMIVDNYESYRLKYEWEPENVEAAWKLLKAADEGSPLHNAEMLRGPTKEELAKYKDLLTEKYEKSKSNYFSLIDQLFSLANDPTLHWRPLDMAYSMLSMQVRRDCPLPDNVVKMFVRLLINDTVKTRRIASAVVASWLKMTKPKAVKREYVIPYKAPNTSVGAKHPIPYGFRADNRCMMYEEEKLPKTDEEWDAFQFCCKQNWGSYTWPAKLTTYAPLKEQKAIDRSFDEFSEVEKYIVETFQDEKFMTRFRELFSIEMKKEDELFNAVHFSLFQGLFRCYGDVLTHAFRTQLEILLASAKEYEQKLAAEITAGLINGSKLWKYEKQRKMWNWLDPLLTKTFEIMKEDGLRNWGVAIATVCGCSEARMLKPLLDLLFKLVERPTDNAYAASSRMFLVQSALCQFEWRGVELWNKLVDMMKGSLVQPFANLRDRVAISLVSATWYDLPAVNVDPSLPKRLQPPRIADISALYKDLLGTCWDEVRLVRDADSSIGVNGTANGMSSLSVPTNGLNGETMTHSASSASLAEVSEVKKQARLTLRAVISFVFNTCNQSYDAYPPSFIELLPLWCHYSNDVGDEELQKTCSSLCITQMEAIYISPENAPEVIRQFQQILSSPCWWKAKVAALKMIRMLVFSNRYVFRIHRDDIGMILVNSLNDSQIEVRERAADALSTLLQSKFFETTSELINKFCTAAHSKDLIQSHGGVLGLSAIILAFPYSVPTLLPGVLMTICKFATDKNATIRDAVKRTLSEFKRTHQDSWREHEQQFNEDQLMVLRDLLISPNYYV</sequence>
<dbReference type="Pfam" id="PF23096">
    <property type="entry name" value="HEAT_PSME4"/>
    <property type="match status" value="1"/>
</dbReference>
<proteinExistence type="inferred from homology"/>
<dbReference type="SUPFAM" id="SSF48371">
    <property type="entry name" value="ARM repeat"/>
    <property type="match status" value="1"/>
</dbReference>
<evidence type="ECO:0000256" key="7">
    <source>
        <dbReference type="ARBA" id="ARBA00023204"/>
    </source>
</evidence>
<accession>E3LNM1</accession>
<evidence type="ECO:0000256" key="4">
    <source>
        <dbReference type="ARBA" id="ARBA00022490"/>
    </source>
</evidence>
<dbReference type="InterPro" id="IPR035309">
    <property type="entry name" value="PSME4"/>
</dbReference>
<gene>
    <name evidence="13" type="ORF">CRE_27134</name>
</gene>
<comment type="subcellular location">
    <subcellularLocation>
        <location evidence="2">Cytoplasm</location>
    </subcellularLocation>
    <subcellularLocation>
        <location evidence="1">Nucleus speckle</location>
    </subcellularLocation>
</comment>
<dbReference type="Gene3D" id="1.25.10.10">
    <property type="entry name" value="Leucine-rich Repeat Variant"/>
    <property type="match status" value="1"/>
</dbReference>
<keyword evidence="8" id="KW-0539">Nucleus</keyword>
<reference evidence="13" key="1">
    <citation type="submission" date="2007-07" db="EMBL/GenBank/DDBJ databases">
        <title>PCAP assembly of the Caenorhabditis remanei genome.</title>
        <authorList>
            <consortium name="The Caenorhabditis remanei Sequencing Consortium"/>
            <person name="Wilson R.K."/>
        </authorList>
    </citation>
    <scope>NUCLEOTIDE SEQUENCE [LARGE SCALE GENOMIC DNA]</scope>
    <source>
        <strain evidence="13">PB4641</strain>
    </source>
</reference>
<evidence type="ECO:0000256" key="6">
    <source>
        <dbReference type="ARBA" id="ARBA00022763"/>
    </source>
</evidence>
<keyword evidence="4" id="KW-0963">Cytoplasm</keyword>
<keyword evidence="14" id="KW-1185">Reference proteome</keyword>
<evidence type="ECO:0000259" key="12">
    <source>
        <dbReference type="Pfam" id="PF23096"/>
    </source>
</evidence>
<evidence type="ECO:0000259" key="10">
    <source>
        <dbReference type="Pfam" id="PF11919"/>
    </source>
</evidence>
<keyword evidence="5" id="KW-0677">Repeat</keyword>
<feature type="region of interest" description="Disordered" evidence="9">
    <location>
        <begin position="1"/>
        <end position="61"/>
    </location>
</feature>
<dbReference type="PANTHER" id="PTHR32170:SF3">
    <property type="entry name" value="PROTEASOME ACTIVATOR COMPLEX SUBUNIT 4"/>
    <property type="match status" value="1"/>
</dbReference>
<feature type="domain" description="Proteasome activator complex subunit 4 C-terminal" evidence="10">
    <location>
        <begin position="1839"/>
        <end position="1926"/>
    </location>
</feature>
<dbReference type="PANTHER" id="PTHR32170">
    <property type="entry name" value="PROTEASOME ACTIVATOR COMPLEX SUBUNIT 4"/>
    <property type="match status" value="1"/>
</dbReference>
<dbReference type="OrthoDB" id="17907at2759"/>